<dbReference type="InterPro" id="IPR014001">
    <property type="entry name" value="Helicase_ATP-bd"/>
</dbReference>
<dbReference type="OrthoDB" id="9760715at2"/>
<dbReference type="CDD" id="cd17919">
    <property type="entry name" value="DEXHc_Snf"/>
    <property type="match status" value="1"/>
</dbReference>
<evidence type="ECO:0000313" key="5">
    <source>
        <dbReference type="Proteomes" id="UP000317638"/>
    </source>
</evidence>
<organism evidence="4 5">
    <name type="scientific">Tessaracoccus rhinocerotis</name>
    <dbReference type="NCBI Taxonomy" id="1689449"/>
    <lineage>
        <taxon>Bacteria</taxon>
        <taxon>Bacillati</taxon>
        <taxon>Actinomycetota</taxon>
        <taxon>Actinomycetes</taxon>
        <taxon>Propionibacteriales</taxon>
        <taxon>Propionibacteriaceae</taxon>
        <taxon>Tessaracoccus</taxon>
    </lineage>
</organism>
<feature type="domain" description="Helicase ATP-binding" evidence="3">
    <location>
        <begin position="456"/>
        <end position="617"/>
    </location>
</feature>
<dbReference type="Pfam" id="PF00176">
    <property type="entry name" value="SNF2-rel_dom"/>
    <property type="match status" value="1"/>
</dbReference>
<dbReference type="PROSITE" id="PS51192">
    <property type="entry name" value="HELICASE_ATP_BIND_1"/>
    <property type="match status" value="1"/>
</dbReference>
<dbReference type="Gene3D" id="3.40.50.10810">
    <property type="entry name" value="Tandem AAA-ATPase domain"/>
    <property type="match status" value="1"/>
</dbReference>
<keyword evidence="5" id="KW-1185">Reference proteome</keyword>
<dbReference type="SMART" id="SM00487">
    <property type="entry name" value="DEXDc"/>
    <property type="match status" value="1"/>
</dbReference>
<evidence type="ECO:0000256" key="1">
    <source>
        <dbReference type="ARBA" id="ARBA00022801"/>
    </source>
</evidence>
<dbReference type="GO" id="GO:0005524">
    <property type="term" value="F:ATP binding"/>
    <property type="evidence" value="ECO:0007669"/>
    <property type="project" value="InterPro"/>
</dbReference>
<dbReference type="InterPro" id="IPR000330">
    <property type="entry name" value="SNF2_N"/>
</dbReference>
<dbReference type="PANTHER" id="PTHR45766">
    <property type="entry name" value="DNA ANNEALING HELICASE AND ENDONUCLEASE ZRANB3 FAMILY MEMBER"/>
    <property type="match status" value="1"/>
</dbReference>
<dbReference type="Proteomes" id="UP000317638">
    <property type="component" value="Unassembled WGS sequence"/>
</dbReference>
<sequence length="654" mass="71703">MDPEARQQLRRVAARVEAMAELAEPVLAHRAAVAAEADAAAQRLREAAVEVRSDGEHAWTVLPLGPDDEPDLGALLRQRLLPTLGFRESELIQQLHHRVGPLLAEVRNLSGWRRFFAGRRTRDKAHAAARELTQIHDAVRDADLVGRLPGLAEDAGAPSVLVGDALDPRVGLGAHVEPHHGQQRLLPVSELAGAESAVAVLLIALHTEMEFRDAARSACEDIRLAEAREVLAAMPVEAIRDASRERIPIGPLRVGGVTTVLDVHQRLHELEEFPGIGEMSATRIRAAATTLWNTTYDTTPVHVDAVARPAHATALLARLAVWDGVRTSTDPAADLARAEAADRVLRALDPGDEWLAVFCVGERTVDEFEAELAAVAERAAAARVPSVAQVPQDPWMDFLARPAHYYALLSELGFLSEHGGRFEGDVPSDVVDAIRALDLNTMYLEASLRGYQDFAARFALVQERVVIGDEMGLGKTVEALAVLAHLRAQGQTHFLVISPAAVVTNWVREVPLHTRLEVHRLHGEGRRAALEAWRRDGGVAVTSFGTLRWAVHQELPVEQVGCVVVDEAHYIKNPAAKRSRRTADILDRVPRVLLMTGTPLANRIDEFCPRRRGPRRRGTGRRALGSTRRRGPAHGTRPRGCPRRRASRRPGWRG</sequence>
<dbReference type="SUPFAM" id="SSF52540">
    <property type="entry name" value="P-loop containing nucleoside triphosphate hydrolases"/>
    <property type="match status" value="1"/>
</dbReference>
<name>A0A553JZ56_9ACTN</name>
<reference evidence="4 5" key="1">
    <citation type="submission" date="2019-07" db="EMBL/GenBank/DDBJ databases">
        <authorList>
            <person name="Zhou L.-Y."/>
        </authorList>
    </citation>
    <scope>NUCLEOTIDE SEQUENCE [LARGE SCALE GENOMIC DNA]</scope>
    <source>
        <strain evidence="4 5">YIM 101269</strain>
    </source>
</reference>
<protein>
    <recommendedName>
        <fullName evidence="3">Helicase ATP-binding domain-containing protein</fullName>
    </recommendedName>
</protein>
<comment type="caution">
    <text evidence="4">The sequence shown here is derived from an EMBL/GenBank/DDBJ whole genome shotgun (WGS) entry which is preliminary data.</text>
</comment>
<dbReference type="RefSeq" id="WP_143938437.1">
    <property type="nucleotide sequence ID" value="NZ_VKKG01000004.1"/>
</dbReference>
<dbReference type="EMBL" id="VKKG01000004">
    <property type="protein sequence ID" value="TRY17697.1"/>
    <property type="molecule type" value="Genomic_DNA"/>
</dbReference>
<evidence type="ECO:0000259" key="3">
    <source>
        <dbReference type="PROSITE" id="PS51192"/>
    </source>
</evidence>
<proteinExistence type="predicted"/>
<evidence type="ECO:0000256" key="2">
    <source>
        <dbReference type="SAM" id="MobiDB-lite"/>
    </source>
</evidence>
<dbReference type="InterPro" id="IPR038718">
    <property type="entry name" value="SNF2-like_sf"/>
</dbReference>
<dbReference type="GO" id="GO:0006281">
    <property type="term" value="P:DNA repair"/>
    <property type="evidence" value="ECO:0007669"/>
    <property type="project" value="TreeGrafter"/>
</dbReference>
<dbReference type="AlphaFoldDB" id="A0A553JZ56"/>
<keyword evidence="1" id="KW-0378">Hydrolase</keyword>
<feature type="region of interest" description="Disordered" evidence="2">
    <location>
        <begin position="609"/>
        <end position="654"/>
    </location>
</feature>
<dbReference type="GO" id="GO:0031297">
    <property type="term" value="P:replication fork processing"/>
    <property type="evidence" value="ECO:0007669"/>
    <property type="project" value="TreeGrafter"/>
</dbReference>
<gene>
    <name evidence="4" type="ORF">FOJ82_10455</name>
</gene>
<dbReference type="GO" id="GO:0016787">
    <property type="term" value="F:hydrolase activity"/>
    <property type="evidence" value="ECO:0007669"/>
    <property type="project" value="UniProtKB-KW"/>
</dbReference>
<feature type="compositionally biased region" description="Basic residues" evidence="2">
    <location>
        <begin position="627"/>
        <end position="654"/>
    </location>
</feature>
<evidence type="ECO:0000313" key="4">
    <source>
        <dbReference type="EMBL" id="TRY17697.1"/>
    </source>
</evidence>
<dbReference type="PANTHER" id="PTHR45766:SF6">
    <property type="entry name" value="SWI_SNF-RELATED MATRIX-ASSOCIATED ACTIN-DEPENDENT REGULATOR OF CHROMATIN SUBFAMILY A-LIKE PROTEIN 1"/>
    <property type="match status" value="1"/>
</dbReference>
<dbReference type="InterPro" id="IPR027417">
    <property type="entry name" value="P-loop_NTPase"/>
</dbReference>
<feature type="compositionally biased region" description="Basic residues" evidence="2">
    <location>
        <begin position="610"/>
        <end position="620"/>
    </location>
</feature>
<accession>A0A553JZ56</accession>